<keyword evidence="1" id="KW-0472">Membrane</keyword>
<proteinExistence type="predicted"/>
<comment type="caution">
    <text evidence="2">The sequence shown here is derived from an EMBL/GenBank/DDBJ whole genome shotgun (WGS) entry which is preliminary data.</text>
</comment>
<evidence type="ECO:0000313" key="3">
    <source>
        <dbReference type="Proteomes" id="UP000031668"/>
    </source>
</evidence>
<dbReference type="EMBL" id="JWZT01004875">
    <property type="protein sequence ID" value="KII62747.1"/>
    <property type="molecule type" value="Genomic_DNA"/>
</dbReference>
<protein>
    <submittedName>
        <fullName evidence="2">Uncharacterized protein</fullName>
    </submittedName>
</protein>
<keyword evidence="1" id="KW-0812">Transmembrane</keyword>
<keyword evidence="3" id="KW-1185">Reference proteome</keyword>
<name>A0A0C2J0Z3_THEKT</name>
<dbReference type="InterPro" id="IPR029044">
    <property type="entry name" value="Nucleotide-diphossugar_trans"/>
</dbReference>
<dbReference type="Gene3D" id="3.90.550.10">
    <property type="entry name" value="Spore Coat Polysaccharide Biosynthesis Protein SpsA, Chain A"/>
    <property type="match status" value="1"/>
</dbReference>
<feature type="transmembrane region" description="Helical" evidence="1">
    <location>
        <begin position="6"/>
        <end position="27"/>
    </location>
</feature>
<accession>A0A0C2J0Z3</accession>
<evidence type="ECO:0000313" key="2">
    <source>
        <dbReference type="EMBL" id="KII62747.1"/>
    </source>
</evidence>
<organism evidence="2 3">
    <name type="scientific">Thelohanellus kitauei</name>
    <name type="common">Myxosporean</name>
    <dbReference type="NCBI Taxonomy" id="669202"/>
    <lineage>
        <taxon>Eukaryota</taxon>
        <taxon>Metazoa</taxon>
        <taxon>Cnidaria</taxon>
        <taxon>Myxozoa</taxon>
        <taxon>Myxosporea</taxon>
        <taxon>Bivalvulida</taxon>
        <taxon>Platysporina</taxon>
        <taxon>Myxobolidae</taxon>
        <taxon>Thelohanellus</taxon>
    </lineage>
</organism>
<sequence>MLIMFMVINHLFGTIFKIIFVSILKYLGYHIKRYLVESKHFILSISRRLMASQIITGDGEARMTIFIRGKKYHLNRIVKIGFTLHRPPINISRYKMNQIKHTTNYFAENSRGLNHKKHLSLVYDGLSTLTYKSTKHELYPLYTNIQVDFS</sequence>
<gene>
    <name evidence="2" type="ORF">RF11_01010</name>
</gene>
<keyword evidence="1" id="KW-1133">Transmembrane helix</keyword>
<dbReference type="Proteomes" id="UP000031668">
    <property type="component" value="Unassembled WGS sequence"/>
</dbReference>
<evidence type="ECO:0000256" key="1">
    <source>
        <dbReference type="SAM" id="Phobius"/>
    </source>
</evidence>
<dbReference type="AlphaFoldDB" id="A0A0C2J0Z3"/>
<reference evidence="2 3" key="1">
    <citation type="journal article" date="2014" name="Genome Biol. Evol.">
        <title>The genome of the myxosporean Thelohanellus kitauei shows adaptations to nutrient acquisition within its fish host.</title>
        <authorList>
            <person name="Yang Y."/>
            <person name="Xiong J."/>
            <person name="Zhou Z."/>
            <person name="Huo F."/>
            <person name="Miao W."/>
            <person name="Ran C."/>
            <person name="Liu Y."/>
            <person name="Zhang J."/>
            <person name="Feng J."/>
            <person name="Wang M."/>
            <person name="Wang M."/>
            <person name="Wang L."/>
            <person name="Yao B."/>
        </authorList>
    </citation>
    <scope>NUCLEOTIDE SEQUENCE [LARGE SCALE GENOMIC DNA]</scope>
    <source>
        <strain evidence="2">Wuqing</strain>
    </source>
</reference>